<dbReference type="Pfam" id="PF07254">
    <property type="entry name" value="Cpta_toxin"/>
    <property type="match status" value="1"/>
</dbReference>
<keyword evidence="1" id="KW-1133">Transmembrane helix</keyword>
<dbReference type="InterPro" id="IPR009883">
    <property type="entry name" value="YgfX"/>
</dbReference>
<dbReference type="RefSeq" id="WP_086320363.1">
    <property type="nucleotide sequence ID" value="NZ_NASD01000018.1"/>
</dbReference>
<sequence length="134" mass="16249">MWSTNLTPSFLQLLGSCCFYLILIIISLIQFADTSLNCYTYILILVLIVEWWRSVNYFRTINGELALFDYIHQIYWHKQRWHLIRKPLLLRYVVILNLKSCRDGKRRVLFLMIDNLTPNDWRTLHYHLKQIDLS</sequence>
<protein>
    <submittedName>
        <fullName evidence="2">Uncharacterized protein</fullName>
    </submittedName>
</protein>
<keyword evidence="1" id="KW-0812">Transmembrane</keyword>
<dbReference type="OrthoDB" id="7060796at2"/>
<reference evidence="2 3" key="1">
    <citation type="submission" date="2017-03" db="EMBL/GenBank/DDBJ databases">
        <title>Comparative genomics of honeybee gut symbionts reveal geographically distinct and subgroup specific antibiotic resistance.</title>
        <authorList>
            <person name="Ludvigsen J."/>
            <person name="Porcellato D."/>
            <person name="Labee-Lund T.M."/>
            <person name="Amdam G.V."/>
            <person name="Rudi K."/>
        </authorList>
    </citation>
    <scope>NUCLEOTIDE SEQUENCE [LARGE SCALE GENOMIC DNA]</scope>
    <source>
        <strain evidence="2 3">A-4-12</strain>
    </source>
</reference>
<evidence type="ECO:0000313" key="3">
    <source>
        <dbReference type="Proteomes" id="UP000194968"/>
    </source>
</evidence>
<dbReference type="Proteomes" id="UP000194968">
    <property type="component" value="Unassembled WGS sequence"/>
</dbReference>
<name>A0A242NV86_9GAMM</name>
<feature type="transmembrane region" description="Helical" evidence="1">
    <location>
        <begin position="36"/>
        <end position="52"/>
    </location>
</feature>
<accession>A0A242P661</accession>
<comment type="caution">
    <text evidence="2">The sequence shown here is derived from an EMBL/GenBank/DDBJ whole genome shotgun (WGS) entry which is preliminary data.</text>
</comment>
<keyword evidence="1" id="KW-0472">Membrane</keyword>
<proteinExistence type="predicted"/>
<dbReference type="EMBL" id="NASK01000088">
    <property type="protein sequence ID" value="OTQ50290.1"/>
    <property type="molecule type" value="Genomic_DNA"/>
</dbReference>
<organism evidence="2 3">
    <name type="scientific">Gilliamella apis</name>
    <dbReference type="NCBI Taxonomy" id="1970738"/>
    <lineage>
        <taxon>Bacteria</taxon>
        <taxon>Pseudomonadati</taxon>
        <taxon>Pseudomonadota</taxon>
        <taxon>Gammaproteobacteria</taxon>
        <taxon>Orbales</taxon>
        <taxon>Orbaceae</taxon>
        <taxon>Gilliamella</taxon>
    </lineage>
</organism>
<evidence type="ECO:0000313" key="2">
    <source>
        <dbReference type="EMBL" id="OTQ50290.1"/>
    </source>
</evidence>
<dbReference type="AlphaFoldDB" id="A0A242NV86"/>
<evidence type="ECO:0000256" key="1">
    <source>
        <dbReference type="SAM" id="Phobius"/>
    </source>
</evidence>
<feature type="transmembrane region" description="Helical" evidence="1">
    <location>
        <begin position="6"/>
        <end position="29"/>
    </location>
</feature>
<accession>A0A242NV86</accession>
<gene>
    <name evidence="2" type="ORF">B6D06_04670</name>
</gene>